<dbReference type="Proteomes" id="UP000799777">
    <property type="component" value="Unassembled WGS sequence"/>
</dbReference>
<feature type="compositionally biased region" description="Low complexity" evidence="1">
    <location>
        <begin position="152"/>
        <end position="166"/>
    </location>
</feature>
<dbReference type="OrthoDB" id="3755745at2759"/>
<reference evidence="2" key="1">
    <citation type="journal article" date="2020" name="Stud. Mycol.">
        <title>101 Dothideomycetes genomes: a test case for predicting lifestyles and emergence of pathogens.</title>
        <authorList>
            <person name="Haridas S."/>
            <person name="Albert R."/>
            <person name="Binder M."/>
            <person name="Bloem J."/>
            <person name="Labutti K."/>
            <person name="Salamov A."/>
            <person name="Andreopoulos B."/>
            <person name="Baker S."/>
            <person name="Barry K."/>
            <person name="Bills G."/>
            <person name="Bluhm B."/>
            <person name="Cannon C."/>
            <person name="Castanera R."/>
            <person name="Culley D."/>
            <person name="Daum C."/>
            <person name="Ezra D."/>
            <person name="Gonzalez J."/>
            <person name="Henrissat B."/>
            <person name="Kuo A."/>
            <person name="Liang C."/>
            <person name="Lipzen A."/>
            <person name="Lutzoni F."/>
            <person name="Magnuson J."/>
            <person name="Mondo S."/>
            <person name="Nolan M."/>
            <person name="Ohm R."/>
            <person name="Pangilinan J."/>
            <person name="Park H.-J."/>
            <person name="Ramirez L."/>
            <person name="Alfaro M."/>
            <person name="Sun H."/>
            <person name="Tritt A."/>
            <person name="Yoshinaga Y."/>
            <person name="Zwiers L.-H."/>
            <person name="Turgeon B."/>
            <person name="Goodwin S."/>
            <person name="Spatafora J."/>
            <person name="Crous P."/>
            <person name="Grigoriev I."/>
        </authorList>
    </citation>
    <scope>NUCLEOTIDE SEQUENCE</scope>
    <source>
        <strain evidence="2">CBS 110217</strain>
    </source>
</reference>
<evidence type="ECO:0000313" key="3">
    <source>
        <dbReference type="Proteomes" id="UP000799777"/>
    </source>
</evidence>
<feature type="compositionally biased region" description="Polar residues" evidence="1">
    <location>
        <begin position="127"/>
        <end position="139"/>
    </location>
</feature>
<evidence type="ECO:0000313" key="2">
    <source>
        <dbReference type="EMBL" id="KAF2024051.1"/>
    </source>
</evidence>
<name>A0A9P4GZL9_9PLEO</name>
<dbReference type="AlphaFoldDB" id="A0A9P4GZL9"/>
<dbReference type="EMBL" id="ML978311">
    <property type="protein sequence ID" value="KAF2024051.1"/>
    <property type="molecule type" value="Genomic_DNA"/>
</dbReference>
<sequence>MQGYFLARPVAIKPSKFHAIAQDAVRLAKHERNSSPESMSSTRSFLRPEIITPPSSRTVSFSHWTRFNTSPISTPTGELKASVLCEASEITPDYDPPVSEWTFLGANQPVFEYQPGVKKSAQRRQKSPSSWTAMSSQDEAITFEKEPIKRVSTSSQLTASLRSSSLGSNPEANKFGLSGTTCEELPSAFDSDSEGEDSE</sequence>
<protein>
    <submittedName>
        <fullName evidence="2">Uncharacterized protein</fullName>
    </submittedName>
</protein>
<comment type="caution">
    <text evidence="2">The sequence shown here is derived from an EMBL/GenBank/DDBJ whole genome shotgun (WGS) entry which is preliminary data.</text>
</comment>
<gene>
    <name evidence="2" type="ORF">EK21DRAFT_118155</name>
</gene>
<organism evidence="2 3">
    <name type="scientific">Setomelanomma holmii</name>
    <dbReference type="NCBI Taxonomy" id="210430"/>
    <lineage>
        <taxon>Eukaryota</taxon>
        <taxon>Fungi</taxon>
        <taxon>Dikarya</taxon>
        <taxon>Ascomycota</taxon>
        <taxon>Pezizomycotina</taxon>
        <taxon>Dothideomycetes</taxon>
        <taxon>Pleosporomycetidae</taxon>
        <taxon>Pleosporales</taxon>
        <taxon>Pleosporineae</taxon>
        <taxon>Phaeosphaeriaceae</taxon>
        <taxon>Setomelanomma</taxon>
    </lineage>
</organism>
<accession>A0A9P4GZL9</accession>
<feature type="region of interest" description="Disordered" evidence="1">
    <location>
        <begin position="115"/>
        <end position="199"/>
    </location>
</feature>
<keyword evidence="3" id="KW-1185">Reference proteome</keyword>
<evidence type="ECO:0000256" key="1">
    <source>
        <dbReference type="SAM" id="MobiDB-lite"/>
    </source>
</evidence>
<proteinExistence type="predicted"/>